<sequence>MAASAGTVKVALELTMKQCGGPAVACMDLELPVNVIIQAHKEQRVELIAESFMPALAKAMRTWADEIDAEIAAGH</sequence>
<protein>
    <submittedName>
        <fullName evidence="1">Uncharacterized protein</fullName>
    </submittedName>
</protein>
<organism evidence="1 2">
    <name type="scientific">Paeniglutamicibacter terrestris</name>
    <dbReference type="NCBI Taxonomy" id="2723403"/>
    <lineage>
        <taxon>Bacteria</taxon>
        <taxon>Bacillati</taxon>
        <taxon>Actinomycetota</taxon>
        <taxon>Actinomycetes</taxon>
        <taxon>Micrococcales</taxon>
        <taxon>Micrococcaceae</taxon>
        <taxon>Paeniglutamicibacter</taxon>
    </lineage>
</organism>
<dbReference type="RefSeq" id="WP_168151918.1">
    <property type="nucleotide sequence ID" value="NZ_JAAWVT010000004.1"/>
</dbReference>
<gene>
    <name evidence="1" type="ORF">HED64_10300</name>
</gene>
<keyword evidence="2" id="KW-1185">Reference proteome</keyword>
<evidence type="ECO:0000313" key="2">
    <source>
        <dbReference type="Proteomes" id="UP000746595"/>
    </source>
</evidence>
<accession>A0ABX1G4C0</accession>
<dbReference type="EMBL" id="JAAWVT010000004">
    <property type="protein sequence ID" value="NKG21093.1"/>
    <property type="molecule type" value="Genomic_DNA"/>
</dbReference>
<dbReference type="Proteomes" id="UP000746595">
    <property type="component" value="Unassembled WGS sequence"/>
</dbReference>
<proteinExistence type="predicted"/>
<comment type="caution">
    <text evidence="1">The sequence shown here is derived from an EMBL/GenBank/DDBJ whole genome shotgun (WGS) entry which is preliminary data.</text>
</comment>
<reference evidence="1 2" key="1">
    <citation type="submission" date="2020-04" db="EMBL/GenBank/DDBJ databases">
        <title>Paeniglutamicibacter sp. ANT13_2, a novel actinomycete isolated from sediment in Antarctica.</title>
        <authorList>
            <person name="Sakdapetsiri C."/>
            <person name="Pinyakong O."/>
        </authorList>
    </citation>
    <scope>NUCLEOTIDE SEQUENCE [LARGE SCALE GENOMIC DNA]</scope>
    <source>
        <strain evidence="1 2">ANT13_2</strain>
    </source>
</reference>
<name>A0ABX1G4C0_9MICC</name>
<evidence type="ECO:0000313" key="1">
    <source>
        <dbReference type="EMBL" id="NKG21093.1"/>
    </source>
</evidence>